<gene>
    <name evidence="2" type="ORF">N476_03265</name>
</gene>
<dbReference type="InterPro" id="IPR006644">
    <property type="entry name" value="Cadg"/>
</dbReference>
<dbReference type="Pfam" id="PF17963">
    <property type="entry name" value="Big_9"/>
    <property type="match status" value="9"/>
</dbReference>
<evidence type="ECO:0000313" key="3">
    <source>
        <dbReference type="Proteomes" id="UP000076503"/>
    </source>
</evidence>
<comment type="caution">
    <text evidence="2">The sequence shown here is derived from an EMBL/GenBank/DDBJ whole genome shotgun (WGS) entry which is preliminary data.</text>
</comment>
<dbReference type="NCBIfam" id="NF041766">
    <property type="entry name" value="choice_anch_U"/>
    <property type="match status" value="1"/>
</dbReference>
<dbReference type="SMART" id="SM00736">
    <property type="entry name" value="CADG"/>
    <property type="match status" value="2"/>
</dbReference>
<dbReference type="GO" id="GO:0005509">
    <property type="term" value="F:calcium ion binding"/>
    <property type="evidence" value="ECO:0007669"/>
    <property type="project" value="InterPro"/>
</dbReference>
<dbReference type="InterPro" id="IPR053784">
    <property type="entry name" value="Choice_anch_U_dom"/>
</dbReference>
<dbReference type="EMBL" id="AUXZ01000119">
    <property type="protein sequence ID" value="KZN46155.1"/>
    <property type="molecule type" value="Genomic_DNA"/>
</dbReference>
<accession>A0A167B4M4</accession>
<dbReference type="GO" id="GO:0016020">
    <property type="term" value="C:membrane"/>
    <property type="evidence" value="ECO:0007669"/>
    <property type="project" value="InterPro"/>
</dbReference>
<dbReference type="NCBIfam" id="NF012211">
    <property type="entry name" value="tand_rpt_95"/>
    <property type="match status" value="9"/>
</dbReference>
<dbReference type="Pfam" id="PF19078">
    <property type="entry name" value="Big_12"/>
    <property type="match status" value="6"/>
</dbReference>
<dbReference type="InterPro" id="IPR044016">
    <property type="entry name" value="Big_13"/>
</dbReference>
<dbReference type="Gene3D" id="2.60.40.10">
    <property type="entry name" value="Immunoglobulins"/>
    <property type="match status" value="5"/>
</dbReference>
<sequence length="5920" mass="633004">MSISSKSINNKSKLSRHIQAALFGGVALNAGGASFGVEALDMCQIMPTLEQCNKAPELTLDSTDSFGNSTVLFDRQSPVSIGKNANVEDEGKIQRVKIAIQSPSNGENEFLEYDTSKLDDLLSTNASSSEVVTKHAIEVISLDASPSSIETFIKSIKYFNSVAWPTGTSRTINVEVEDDRGSKASRNTIIDLQAGLEFDDYFTVTASSVVNGDKFLVNADLFQAADGSGVNLDEFNIGIYDRRSGLGVSERFDNTGYGAFYLDSNKDGELTEDELLSNNNNSLNIKLSELNDQHVYFLHSGSEPAQDFQLAVLLSGQTPAGSESKVIKLPVSVIEADQPPQIISSSPKASQIELSLTSEMQAATERVIQIDPAGIPHVVYFEEETKKLIWSRYNNGAWVEIHSDLIEFSWDTRVVPKLKFHSDGTAYVSYRNVDMYESPTIHLWRLKQTSSSVEHIILTEHDNPLVPSSGNDIFVSGVGPTYEGYDFVIDKNGALLVLAFDGNNTSKYNLYKLDGSGSQLSWARQEGFELPLLGREMGHYFVISDLSLVYNQNSDSLFYTAQESPPGSPSISAIGQFSSSETYTNDYFNTDLGGLKTDNNYSYFSQLAQHIGNDDIPAGMHSLIVKRSHNSENSETEIYYQYVSNDESKKVVTGPITLPNDGDIHQVTLGKQQVLFVDLEQVGEVSKVVVNRLVDEKWKSIYEYNLPFVAAKEFEVVTTPDGGLIVLTQDAQDNSVVHTSSIAGLADIELMEAISANSPQKPFEKIKLHDSDTELLSFVVSTEDLAVPGLYTLPDGFNQGAAEIEFTENGKGLSIKGPVEDINRILAALIFTPNADYQGTPTYIYTVQELPGGATISGSLNIDIQSLVGLESLITASTLNIKEDDKMRLTEDLFQFDAINADVVEDFRFTLDAGSLGPVAVYYDYDGNGELLESEKLTGTQLNQPWQYSDMQNSHYYFVHDGSESPLDFPVTINMSLIEDSNFKSSHKLSGTLTLPVKVELVDDAPVIGQKGQIGATEVPLTDEMLSASELVVEESAKGEIFAAYFNQASQQVTIKKFVDKQWQQVDIINTLGAHSSTSLQMRFDNNGSLYLAFISKAEANSADGAINKSALSVAKYNTSSGARDYHYQSLQDVILLSDVFGFALDEHGLPYVMVPNTLSESNVVTEASIFKLNDNSTPAKWQTVYAFSDKLFDDFRYSDEGQLHPAELKSLSLTIDNGTIHYAAAAQMNMASATLVGKIVEDQGGLIHIIHNELGGKVKTADGESYMSSSAYISQAKAVNSVSGVHSLTSLTEFWEYTYVDYFAQAYDGSDTYQVDRLKISNHGSVVALGSDTAYAAEVTSEWGSSTTRVVVYHVVDKTWEIYHEFELPFGSDPTSGELKFSGDNQLFYTVKDSTEQLSRLYKIGDVGAIDWSASEISANIPSNILAGLQIQDPDSEEAVFTLTTDGANLPGTFSLPADFDKGAAIVEFTQNGKGVRLSGPIKDINRVLAALIFTPNSQYEGTPKYTYTVQGSSGGTETNGEFDLNIISYTELSSFFTLAPMNVLEGGKERIRVNLFPSIDYQGDIWDDLTFLFDTQSLHSGDIYHDVNGDGTIVDSEKLTEQELSTPRPLADILNGAFYFAHDGSESPLDFSILVDASLQEGSEHSQRYSSSATFTLPVTVELVDDPIEFGAQSSNITTSEIPLTGVMLNAEDLLIKTSPSGEIHVIYTEDVQTATKLSWRKLVDGEWQNVIDDQFGGRLSSEFQSISPQLEFADDGSAYLVHIQHGSNDEKSLSMIHYDAESGTSKTYPLSVGAVEGEQQGDLLASQTYALTLDENGTPYVMFHRDNLEWSNHVIYKFQQNGDELDWAEYRDIEGDLHYIYDPVDSMPLYLPIKSLSLVVDAQSDVAYYSANMSGDKYYSDQALTQGDANSLQWNRAIVFKDNGSSLDTLNGLGGSTWNVGQNMSDSITSIHVEQKKDALGNIVGLHSLVETVSTGSENTRIIGYNYQLDDGSDPIKLDPITLSRDNSNFVLGKETPYVVEVTPTDNGGSNVVIQHVVDGQWEVYQQYEVPFLVNKAPELEISGTNQLVVSVEGDNAGETYVAITKDEPTNWAMTPINAAKPAQFFKDFVVKDDDADEVTFSVNTNVDGLPGVFSLPEDFDPGTASIDFGDPNSADYGKEVRITGTIEDVNRLIAALTFTPKDGYEGKPQYSYSLQSNTDDEPLTSNFDLNITDANTAPTRVVNKPIYVLPEHEGHTQITIERLKATDPDDNDAGIFYEIVELPESGLLRLTHSDGGSGLVETDLHVGGSFSQLDLMDNEAGTKLEYIVENGIRAGAFKLQLIDGGEDGVQPSESFIVSLVDTKPAVSLSQTDINLSALLYENAFTTIEAPEFDAQSVTFGLYEVIDGICTTDVFAGIYLDGNALKADDLFDAGDLEICVVAKDDIWEVKQVFTLNLEDNLPVEAPSMPDLISTWDKGVSDDDNITNSHFLQFTGSAEPNTRVTLISDIDGELGSIYVGADGKWIIATNAVETNDSHEITAVAQKGNITSLASAPLVLIFDNIVPPYLDGNFTQMSKDSQSLANTNHVSRVSKPTYIGVAQGFDFVSVYITAEDGSTKSFNEISVSENGSWTFTCPEELPDGSYTITFNGLDHAGNQTSLSSRMLYVDTDANDTPTIFNWLGEDGYINASELNTYQISGSSSHTFSSEDRLLATVQIGQKSFEQSGMFNSPNWSIDQFGLNSTQFTNETEFKLTLQAADIHGNTSEHVVRTAKLDVLSPSVVIETSQSLAGANEPVRLLFSFSEPVASFTRDMISLQSNKGTLGPVVKHSSTSYSAIYTPAAGHTGQEEFKINAGHYFDIAGNQGQSASFKLDIDSVANENHSISFEKQTYLADDNEVKFTLLGLEAGSSYSYELRSSGGGVISNAGVLASNETTKTVTVSQLDELKDGELTLSVVATDKAGNRSAAKTTTATMDRTAPSVVSITANDTRLAVDDKAIITITLSEPSADFNISSLNASGGRLSRFKNLSDTVYQVEFTPSRSVEQTGSVSVNANSFTDIAGNGNTLTSPIEFDIDTKAPGRPSVTLNSGVYNAESLINAFFTVSYEGDADGFEWTLSNLEDRISGGYDERPSSSGPTYLKETLGMFADSDDFYDLSDGIYTFTFILSDDFGNDSYEAVETITLDNQKPTVNITVADGVLGTEGRVVEFTVSESVTGFDLEDISASSGHFEAFTSHGNNRYTAKYIPLNDVSVDVSVSVASGAFTDAALNAVDSTTKTLTVDTKAPSVQSVNLSSGTYNIQNQAQAGFSFVGAEVGATYRYTLISSGGGTISESGTIEQANQKVTFTDFASLKDGDLTLNVALTDIAGNTTTVETVTGRLDSVAPSVTVFSTPNTKLKQGDTALISITLNEASDDFTETDLTVEGGSLSDFKAIGSSNTQYQVTFTPTQDSEGSGRIALNAGVFNDVAGNANTSAQSIDFTLDSKAPSGYSVVLDQDVYNMSSQAIRFNFSGAEVGATYAYTLTGSGHALSGTGTIDKANEQVAINDISGFNDGPLSLSVELTDSAGNKGVQVTDAAVLDKTAITGHSVSLSSDIYNATTMSDLSFTLNGVEAGGKYTYTLTSSGGEQVNGSGDITSSSQLVAISDLSSIKDGQLTLSVSVEDSAGNVSTVLEKQFELDSAVPLVSKLEASDVSLSAGETSVITITLSEASNDFAQQSVTATGGTLSNFEKVNDSTYRVVFTPNQNSEEAGNIVVEAGKFTDLVGNANNASSPLALNIDTKLPSGHSVKFDDTVYNASEVSSASITITGAEVGTTYHYVINSAQGGTPISVEGEVTSATQKIKDINLQNLLDGQLNVTLTLKDQAGNTSGVASHTATLDTALPEVVSLTSNDMELKQGEEALLTITLSEAVEAFSSAQFGVVNGKLSDFKALSPTTYQAKLKPSDNVDGEIQLVISAGSIQDAAGNTNSEAKSLSIMVDTSVPTGQSVTIDQAEINEDNDTALSFTLRGLEGSGLITYHISDGSNSVGSTSPIAITGTTQVISGIDVSSLAEGKLFLNVVVLDDAYNAAEAITATVNKAYNVAPTLSGTPASTINEDSEFVFEPLLNDPDTDNEHVFTINQTLPWATFDAKTGKLNGTPTDEHVGIYDNIQITVNDGRETFTLPAFSVEVVNTNDAPVAQNLAFDLNEAEQLIVAKAQGLIDTATDDDIDSGDVLKAIIVNEPQFGALVLNDDGSFTYSHDGSENHSDSFGYQIEDASGARSELRTVSLNMNAQADAPVTADDFAQTFEDTQIIVNLLTNDSDAENDMVASSAAVIVEPKLGSYSIENGIVTYTPNLNATGQDSLTYTVKDLAGNTSAAATLIIDITPVNDKPVAKSFELLVTEDTASDSIDLRSKSEDVEDVNPTGAIALTATPTKGVVTLDQQTGSLVYTPNADAIGSDAFSYTIADSDGLISEPAIVTVNIGAVNDRPVVDNDTLVMTEDEVATLNILANDSDVEDQGFNAANVMLEDKGAGAGVYDMADVAVLADGTLEITPKQDANGRFSFTYTLVDSEQLSSESATVTVDITPVNDAPVALDNMAELFEEGSHEVNVLGNDSDVDENDNLDLSSVSVVKQPLNGQVRVTDTGAIVYVPNTNFNGDDTFTYTVRDAAGALSNEATVTMTVKPLNDAPVAQSQSVSLAEDGSLLITLAATDIDGDELSYQIVSSTASGSLTQLSVNTWTYAPNANFNGQDSLQFIAFDGQVESAPAQVTITVDAANDAPEISGAPATSVDQDVAYSFTPQATDLDEDSLTFSVSNLPVWASFDAQSGTLSGTPGRDDVGSYTDIVITVSDGELTASLSPFAIEVGYVNAKPVAQGMDVFVNEDSTVSFSAPVSDADQDSLSISITEQPSFGSLTVQGQLFTYVPGANFNGSDSFSYVVNDGAEDSVSAQVAISVNPLNDAPVAQNDAFTFNTVLPSYTLDVLTNDTDVDAGDVLSLVGASASIGSVTIENGQLVYQPQATVQDTAVITYMIADPQGEQSSATATVDIVNNAAGSAGQLTLTTPQDKVVDATGLFTKVDLGSATATDGNGNPIAVSLVDGKTVFAPGLHHVYWKATDSNEQSIVKKQTLTVNPLISLSKDSQIAEEHTHTVKVFLNGEAPSYPVTVPYTISGTADGNDHDLIDGEVIINEGNEGVISFNVFGDGVVEGNETIVITLADTLNRGAKFASTVTIVEENVAPALSFETVQSGESRSLIVQSGGLVQVKASATDANPLDSVTYSWLAEDQQLGNLSTAADVFELDPKGLSAGIYKLSLTASDDGVPSLSSTVDVYLEVVESLPELGTEDSDGDLIPDSQEGFADTDNDGIPDYLDANSDCNVIPGQIKDPNQFLVEGEPGVCLRKGVTVAQNSTGGAQLLESELPADAEATNIGGLFDFIATGLPKEGDVYGIVIPQRKPIPVNAIYRKYRNGEWINFAVTDQDKILSAAGEPGYCPPPGSSEWRDGLNEGDWCVQLKIVDGGPNDDDGIANRSIVDPGGIAVLASDNTLPLAQADSLVIGVSEPVFIDVLNNDTDADGDILTITGASVDFGEVEVIDNQLKYTPPMNFVGTASITYSIADGKGGTASSTVTIELVVNNAPVTAPDSANTTDKSSLIIDVLSNDTDPDGDVLTLVSAQANHGKATINSDGTLSYEPLLGFTGEDVVTYVVKDDKGATSEGIVKVSVTAHQSVSAQNSSSGSLGGLLVVMISALVIRRRSSKLPAYALITTACVMSSSAAAQQWRIQGTLGQAEARADFSALPTSTQITNIDDSSQSLSVGAFFQLMPSWNIGMRYIDLGQGRVNFSDSTVNPDSWQKTVSRVAPVLPEGFALQTGLEVFKHNKLHAELFLGAYGWDYSIESKTNTRSYTEYEQKGTSAYIGSAIGYELTDNVSAVLTYSYYRLSANRISEVAAGVEVRF</sequence>
<dbReference type="SUPFAM" id="SSF49313">
    <property type="entry name" value="Cadherin-like"/>
    <property type="match status" value="2"/>
</dbReference>
<dbReference type="Pfam" id="PF17803">
    <property type="entry name" value="Cadherin_4"/>
    <property type="match status" value="1"/>
</dbReference>
<dbReference type="SUPFAM" id="SSF141072">
    <property type="entry name" value="CalX-like"/>
    <property type="match status" value="1"/>
</dbReference>
<proteinExistence type="predicted"/>
<dbReference type="InterPro" id="IPR018247">
    <property type="entry name" value="EF_Hand_1_Ca_BS"/>
</dbReference>
<dbReference type="Gene3D" id="2.60.40.3440">
    <property type="match status" value="5"/>
</dbReference>
<feature type="domain" description="Dystroglycan-type cadherin-like" evidence="1">
    <location>
        <begin position="4063"/>
        <end position="4159"/>
    </location>
</feature>
<dbReference type="PANTHER" id="PTHR34720:SF9">
    <property type="entry name" value="BLR4714 PROTEIN"/>
    <property type="match status" value="1"/>
</dbReference>
<dbReference type="Pfam" id="PF05345">
    <property type="entry name" value="He_PIG"/>
    <property type="match status" value="1"/>
</dbReference>
<dbReference type="CDD" id="cd11304">
    <property type="entry name" value="Cadherin_repeat"/>
    <property type="match status" value="1"/>
</dbReference>
<evidence type="ECO:0000259" key="1">
    <source>
        <dbReference type="SMART" id="SM00736"/>
    </source>
</evidence>
<protein>
    <recommendedName>
        <fullName evidence="1">Dystroglycan-type cadherin-like domain-containing protein</fullName>
    </recommendedName>
</protein>
<dbReference type="InterPro" id="IPR038081">
    <property type="entry name" value="CalX-like_sf"/>
</dbReference>
<dbReference type="Pfam" id="PF19077">
    <property type="entry name" value="Big_13"/>
    <property type="match status" value="2"/>
</dbReference>
<organism evidence="2 3">
    <name type="scientific">Pseudoalteromonas luteoviolacea H33</name>
    <dbReference type="NCBI Taxonomy" id="1365251"/>
    <lineage>
        <taxon>Bacteria</taxon>
        <taxon>Pseudomonadati</taxon>
        <taxon>Pseudomonadota</taxon>
        <taxon>Gammaproteobacteria</taxon>
        <taxon>Alteromonadales</taxon>
        <taxon>Pseudoalteromonadaceae</taxon>
        <taxon>Pseudoalteromonas</taxon>
    </lineage>
</organism>
<dbReference type="OrthoDB" id="5242130at2"/>
<feature type="domain" description="Dystroglycan-type cadherin-like" evidence="1">
    <location>
        <begin position="4745"/>
        <end position="4837"/>
    </location>
</feature>
<dbReference type="PATRIC" id="fig|1365251.3.peg.4430"/>
<dbReference type="RefSeq" id="WP_063363615.1">
    <property type="nucleotide sequence ID" value="NZ_AUXZ01000119.1"/>
</dbReference>
<dbReference type="PANTHER" id="PTHR34720">
    <property type="entry name" value="MICROCYSTIN DEPENDENT PROTEIN"/>
    <property type="match status" value="1"/>
</dbReference>
<dbReference type="InterPro" id="IPR040853">
    <property type="entry name" value="RapA2_cadherin-like"/>
</dbReference>
<dbReference type="Proteomes" id="UP000076503">
    <property type="component" value="Unassembled WGS sequence"/>
</dbReference>
<dbReference type="InterPro" id="IPR015919">
    <property type="entry name" value="Cadherin-like_sf"/>
</dbReference>
<name>A0A167B4M4_9GAMM</name>
<dbReference type="PROSITE" id="PS00018">
    <property type="entry name" value="EF_HAND_1"/>
    <property type="match status" value="1"/>
</dbReference>
<dbReference type="Gene3D" id="2.60.40.2810">
    <property type="match status" value="3"/>
</dbReference>
<dbReference type="InterPro" id="IPR013783">
    <property type="entry name" value="Ig-like_fold"/>
</dbReference>
<dbReference type="InterPro" id="IPR044048">
    <property type="entry name" value="Big_12"/>
</dbReference>
<evidence type="ECO:0000313" key="2">
    <source>
        <dbReference type="EMBL" id="KZN46155.1"/>
    </source>
</evidence>
<reference evidence="2 3" key="1">
    <citation type="submission" date="2013-07" db="EMBL/GenBank/DDBJ databases">
        <title>Comparative Genomic and Metabolomic Analysis of Twelve Strains of Pseudoalteromonas luteoviolacea.</title>
        <authorList>
            <person name="Vynne N.G."/>
            <person name="Mansson M."/>
            <person name="Gram L."/>
        </authorList>
    </citation>
    <scope>NUCLEOTIDE SEQUENCE [LARGE SCALE GENOMIC DNA]</scope>
    <source>
        <strain evidence="2 3">H33</strain>
    </source>
</reference>